<dbReference type="SUPFAM" id="SSF51735">
    <property type="entry name" value="NAD(P)-binding Rossmann-fold domains"/>
    <property type="match status" value="1"/>
</dbReference>
<dbReference type="PRINTS" id="PR00081">
    <property type="entry name" value="GDHRDH"/>
</dbReference>
<evidence type="ECO:0000313" key="4">
    <source>
        <dbReference type="Proteomes" id="UP000502823"/>
    </source>
</evidence>
<dbReference type="Gene3D" id="3.40.50.720">
    <property type="entry name" value="NAD(P)-binding Rossmann-like Domain"/>
    <property type="match status" value="1"/>
</dbReference>
<evidence type="ECO:0000256" key="2">
    <source>
        <dbReference type="ARBA" id="ARBA00023002"/>
    </source>
</evidence>
<comment type="similarity">
    <text evidence="1">Belongs to the short-chain dehydrogenases/reductases (SDR) family.</text>
</comment>
<comment type="caution">
    <text evidence="3">The sequence shown here is derived from an EMBL/GenBank/DDBJ whole genome shotgun (WGS) entry which is preliminary data.</text>
</comment>
<dbReference type="InParanoid" id="A0A6L2QF07"/>
<protein>
    <submittedName>
        <fullName evidence="3">Uncharacterized protein</fullName>
    </submittedName>
</protein>
<dbReference type="InterPro" id="IPR002347">
    <property type="entry name" value="SDR_fam"/>
</dbReference>
<keyword evidence="4" id="KW-1185">Reference proteome</keyword>
<reference evidence="4" key="1">
    <citation type="submission" date="2020-01" db="EMBL/GenBank/DDBJ databases">
        <title>Draft genome sequence of the Termite Coptotermes fromosanus.</title>
        <authorList>
            <person name="Itakura S."/>
            <person name="Yosikawa Y."/>
            <person name="Umezawa K."/>
        </authorList>
    </citation>
    <scope>NUCLEOTIDE SEQUENCE [LARGE SCALE GENOMIC DNA]</scope>
</reference>
<evidence type="ECO:0000256" key="1">
    <source>
        <dbReference type="ARBA" id="ARBA00006484"/>
    </source>
</evidence>
<dbReference type="OrthoDB" id="5840532at2759"/>
<dbReference type="Proteomes" id="UP000502823">
    <property type="component" value="Unassembled WGS sequence"/>
</dbReference>
<dbReference type="PANTHER" id="PTHR24322:SF736">
    <property type="entry name" value="RETINOL DEHYDROGENASE 10"/>
    <property type="match status" value="1"/>
</dbReference>
<sequence length="210" mass="23863">MQLKQPSLFFCTENPEIKTLRATLRSIKNKALYKETLLECRIIGPYVYRFVEINVYLKCYCYDHKVTGAAQGIGRQLALEFWEHGSTVLCVDIDEEGNHVTARTINAMHRHRLEGTGATVRAGWERAHAYTCDVTDRHQVAETAQRVLKDFGRVDILVNNAPNTAAPKVHAPEVVVDVVNGNLLSHFWVSCKFVESYLLGVRKFGMSLRR</sequence>
<dbReference type="EMBL" id="BLKM01002677">
    <property type="protein sequence ID" value="GFG40857.1"/>
    <property type="molecule type" value="Genomic_DNA"/>
</dbReference>
<evidence type="ECO:0000313" key="3">
    <source>
        <dbReference type="EMBL" id="GFG40857.1"/>
    </source>
</evidence>
<name>A0A6L2QF07_COPFO</name>
<organism evidence="3 4">
    <name type="scientific">Coptotermes formosanus</name>
    <name type="common">Formosan subterranean termite</name>
    <dbReference type="NCBI Taxonomy" id="36987"/>
    <lineage>
        <taxon>Eukaryota</taxon>
        <taxon>Metazoa</taxon>
        <taxon>Ecdysozoa</taxon>
        <taxon>Arthropoda</taxon>
        <taxon>Hexapoda</taxon>
        <taxon>Insecta</taxon>
        <taxon>Pterygota</taxon>
        <taxon>Neoptera</taxon>
        <taxon>Polyneoptera</taxon>
        <taxon>Dictyoptera</taxon>
        <taxon>Blattodea</taxon>
        <taxon>Blattoidea</taxon>
        <taxon>Termitoidae</taxon>
        <taxon>Rhinotermitidae</taxon>
        <taxon>Coptotermes</taxon>
    </lineage>
</organism>
<keyword evidence="2" id="KW-0560">Oxidoreductase</keyword>
<gene>
    <name evidence="3" type="ORF">Cfor_05356</name>
</gene>
<accession>A0A6L2QF07</accession>
<dbReference type="Pfam" id="PF00106">
    <property type="entry name" value="adh_short"/>
    <property type="match status" value="1"/>
</dbReference>
<dbReference type="PANTHER" id="PTHR24322">
    <property type="entry name" value="PKSB"/>
    <property type="match status" value="1"/>
</dbReference>
<proteinExistence type="inferred from homology"/>
<dbReference type="AlphaFoldDB" id="A0A6L2QF07"/>
<dbReference type="GO" id="GO:0016616">
    <property type="term" value="F:oxidoreductase activity, acting on the CH-OH group of donors, NAD or NADP as acceptor"/>
    <property type="evidence" value="ECO:0007669"/>
    <property type="project" value="TreeGrafter"/>
</dbReference>
<dbReference type="InterPro" id="IPR036291">
    <property type="entry name" value="NAD(P)-bd_dom_sf"/>
</dbReference>